<keyword evidence="3" id="KW-1185">Reference proteome</keyword>
<organism evidence="2 3">
    <name type="scientific">Paenibacillus faecis</name>
    <dbReference type="NCBI Taxonomy" id="862114"/>
    <lineage>
        <taxon>Bacteria</taxon>
        <taxon>Bacillati</taxon>
        <taxon>Bacillota</taxon>
        <taxon>Bacilli</taxon>
        <taxon>Bacillales</taxon>
        <taxon>Paenibacillaceae</taxon>
        <taxon>Paenibacillus</taxon>
    </lineage>
</organism>
<evidence type="ECO:0000256" key="1">
    <source>
        <dbReference type="SAM" id="Phobius"/>
    </source>
</evidence>
<feature type="transmembrane region" description="Helical" evidence="1">
    <location>
        <begin position="7"/>
        <end position="25"/>
    </location>
</feature>
<reference evidence="2 3" key="1">
    <citation type="submission" date="2019-08" db="EMBL/GenBank/DDBJ databases">
        <title>Genome sequencing of Paenibacillus faecis DSM 23593(T).</title>
        <authorList>
            <person name="Kook J.-K."/>
            <person name="Park S.-N."/>
            <person name="Lim Y.K."/>
        </authorList>
    </citation>
    <scope>NUCLEOTIDE SEQUENCE [LARGE SCALE GENOMIC DNA]</scope>
    <source>
        <strain evidence="2 3">DSM 23593</strain>
    </source>
</reference>
<keyword evidence="1" id="KW-0812">Transmembrane</keyword>
<dbReference type="Proteomes" id="UP000325218">
    <property type="component" value="Unassembled WGS sequence"/>
</dbReference>
<feature type="transmembrane region" description="Helical" evidence="1">
    <location>
        <begin position="45"/>
        <end position="64"/>
    </location>
</feature>
<keyword evidence="1" id="KW-1133">Transmembrane helix</keyword>
<dbReference type="AlphaFoldDB" id="A0A5D0CX02"/>
<dbReference type="RefSeq" id="WP_148450098.1">
    <property type="nucleotide sequence ID" value="NZ_VSDO01000001.1"/>
</dbReference>
<name>A0A5D0CX02_9BACL</name>
<dbReference type="OrthoDB" id="2660529at2"/>
<feature type="transmembrane region" description="Helical" evidence="1">
    <location>
        <begin position="111"/>
        <end position="134"/>
    </location>
</feature>
<gene>
    <name evidence="2" type="ORF">FRY98_02105</name>
</gene>
<dbReference type="EMBL" id="VSDO01000001">
    <property type="protein sequence ID" value="TYA14502.1"/>
    <property type="molecule type" value="Genomic_DNA"/>
</dbReference>
<evidence type="ECO:0000313" key="2">
    <source>
        <dbReference type="EMBL" id="TYA14502.1"/>
    </source>
</evidence>
<sequence>MKKFIRLNVVSILYAFFIFIPLELMINVYRINRLTGWDINTVNKISLATAVIEMCLGTLILYFLTKKWLGRGGANYFTVILWIPYLMLLVYTFSSLFPITERGDNPNPASGLIAIGALFLYPIYILIINFISFLTDYE</sequence>
<proteinExistence type="predicted"/>
<accession>A0A5D0CX02</accession>
<evidence type="ECO:0000313" key="3">
    <source>
        <dbReference type="Proteomes" id="UP000325218"/>
    </source>
</evidence>
<comment type="caution">
    <text evidence="2">The sequence shown here is derived from an EMBL/GenBank/DDBJ whole genome shotgun (WGS) entry which is preliminary data.</text>
</comment>
<feature type="transmembrane region" description="Helical" evidence="1">
    <location>
        <begin position="76"/>
        <end position="99"/>
    </location>
</feature>
<keyword evidence="1" id="KW-0472">Membrane</keyword>
<protein>
    <submittedName>
        <fullName evidence="2">Uncharacterized protein</fullName>
    </submittedName>
</protein>